<protein>
    <submittedName>
        <fullName evidence="1">Uncharacterized protein</fullName>
    </submittedName>
</protein>
<name>A0A0C2N531_THEKT</name>
<evidence type="ECO:0000313" key="1">
    <source>
        <dbReference type="EMBL" id="KII74731.1"/>
    </source>
</evidence>
<proteinExistence type="predicted"/>
<dbReference type="Proteomes" id="UP000031668">
    <property type="component" value="Unassembled WGS sequence"/>
</dbReference>
<sequence>MTHHGVRYLPPYRPFLNSYDEVFFTNEKFTVSIVMVHGFDRHGSRFRSSWFTVSIVMVHGFDRHGSRFRSSWFTVSIVMVHGFDRHVSRFRSSWFTVLTAKPVASKVDHLKLGYGYTVKHG</sequence>
<dbReference type="EMBL" id="JWZT01000293">
    <property type="protein sequence ID" value="KII74731.1"/>
    <property type="molecule type" value="Genomic_DNA"/>
</dbReference>
<keyword evidence="2" id="KW-1185">Reference proteome</keyword>
<organism evidence="1 2">
    <name type="scientific">Thelohanellus kitauei</name>
    <name type="common">Myxosporean</name>
    <dbReference type="NCBI Taxonomy" id="669202"/>
    <lineage>
        <taxon>Eukaryota</taxon>
        <taxon>Metazoa</taxon>
        <taxon>Cnidaria</taxon>
        <taxon>Myxozoa</taxon>
        <taxon>Myxosporea</taxon>
        <taxon>Bivalvulida</taxon>
        <taxon>Platysporina</taxon>
        <taxon>Myxobolidae</taxon>
        <taxon>Thelohanellus</taxon>
    </lineage>
</organism>
<comment type="caution">
    <text evidence="1">The sequence shown here is derived from an EMBL/GenBank/DDBJ whole genome shotgun (WGS) entry which is preliminary data.</text>
</comment>
<evidence type="ECO:0000313" key="2">
    <source>
        <dbReference type="Proteomes" id="UP000031668"/>
    </source>
</evidence>
<reference evidence="1 2" key="1">
    <citation type="journal article" date="2014" name="Genome Biol. Evol.">
        <title>The genome of the myxosporean Thelohanellus kitauei shows adaptations to nutrient acquisition within its fish host.</title>
        <authorList>
            <person name="Yang Y."/>
            <person name="Xiong J."/>
            <person name="Zhou Z."/>
            <person name="Huo F."/>
            <person name="Miao W."/>
            <person name="Ran C."/>
            <person name="Liu Y."/>
            <person name="Zhang J."/>
            <person name="Feng J."/>
            <person name="Wang M."/>
            <person name="Wang M."/>
            <person name="Wang L."/>
            <person name="Yao B."/>
        </authorList>
    </citation>
    <scope>NUCLEOTIDE SEQUENCE [LARGE SCALE GENOMIC DNA]</scope>
    <source>
        <strain evidence="1">Wuqing</strain>
    </source>
</reference>
<accession>A0A0C2N531</accession>
<dbReference type="AlphaFoldDB" id="A0A0C2N531"/>
<gene>
    <name evidence="1" type="ORF">RF11_10341</name>
</gene>